<dbReference type="GO" id="GO:0005737">
    <property type="term" value="C:cytoplasm"/>
    <property type="evidence" value="ECO:0007669"/>
    <property type="project" value="TreeGrafter"/>
</dbReference>
<keyword evidence="5" id="KW-1185">Reference proteome</keyword>
<evidence type="ECO:0000313" key="5">
    <source>
        <dbReference type="Proteomes" id="UP000558284"/>
    </source>
</evidence>
<dbReference type="PANTHER" id="PTHR21461:SF69">
    <property type="entry name" value="GLYCOSYLTRANSFERASE FAMILY 92 PROTEIN"/>
    <property type="match status" value="1"/>
</dbReference>
<dbReference type="RefSeq" id="WP_181059416.1">
    <property type="nucleotide sequence ID" value="NZ_JACDTY010000010.1"/>
</dbReference>
<evidence type="ECO:0000256" key="1">
    <source>
        <dbReference type="ARBA" id="ARBA00004167"/>
    </source>
</evidence>
<dbReference type="Proteomes" id="UP000558284">
    <property type="component" value="Unassembled WGS sequence"/>
</dbReference>
<name>A0A838B7C7_9HYPH</name>
<keyword evidence="3" id="KW-0472">Membrane</keyword>
<evidence type="ECO:0000256" key="3">
    <source>
        <dbReference type="ARBA" id="ARBA00022989"/>
    </source>
</evidence>
<comment type="caution">
    <text evidence="4">The sequence shown here is derived from an EMBL/GenBank/DDBJ whole genome shotgun (WGS) entry which is preliminary data.</text>
</comment>
<gene>
    <name evidence="4" type="ORF">H0241_20095</name>
</gene>
<evidence type="ECO:0000313" key="4">
    <source>
        <dbReference type="EMBL" id="MBA1142526.1"/>
    </source>
</evidence>
<sequence length="304" mass="34884">MRIPFSVGRPVICAIMRLEQPYVIEWIAWHKLHGFDLMIADNCTAGPQTAVLSALRDAGWIRLVDWRHDTVLPQRRAYSYLYWQALLHGYRYLGFMDADEFLEPLDGPPWSGAELVRSLLNRPGVRSAAFRWVNFGSDGKEAYDDELVTVRFQRRGTYDAPTARWKKSFARVSSVLRKALRDPKQFMPHPHGFRISLRRTLVDGMTLDRHPAAMPMEWKIGWIRHYAVKSRQELVDKHARGGGFTSASEAPSLEEYRASRDQNDILDPLDDATVAALRAKVAEIVRSLDPAVIDQTRPLFRQRG</sequence>
<dbReference type="GO" id="GO:0016020">
    <property type="term" value="C:membrane"/>
    <property type="evidence" value="ECO:0007669"/>
    <property type="project" value="UniProtKB-SubCell"/>
</dbReference>
<proteinExistence type="predicted"/>
<keyword evidence="3" id="KW-1133">Transmembrane helix</keyword>
<dbReference type="PANTHER" id="PTHR21461">
    <property type="entry name" value="GLYCOSYLTRANSFERASE FAMILY 92 PROTEIN"/>
    <property type="match status" value="1"/>
</dbReference>
<protein>
    <recommendedName>
        <fullName evidence="6">Glycosyl transferase family 2</fullName>
    </recommendedName>
</protein>
<dbReference type="EMBL" id="JACDTY010000010">
    <property type="protein sequence ID" value="MBA1142526.1"/>
    <property type="molecule type" value="Genomic_DNA"/>
</dbReference>
<comment type="subcellular location">
    <subcellularLocation>
        <location evidence="1">Membrane</location>
        <topology evidence="1">Single-pass membrane protein</topology>
    </subcellularLocation>
</comment>
<keyword evidence="2" id="KW-0812">Transmembrane</keyword>
<reference evidence="4 5" key="1">
    <citation type="submission" date="2020-07" db="EMBL/GenBank/DDBJ databases">
        <title>Definition of the novel symbiovar canariense within Mesorhizobium novociceri, a new species of genus Mesorhizobium nodulating Cicer canariense in the Caldera de Taburiente National Park (La Palma, Canary Islands).</title>
        <authorList>
            <person name="Leon-Barrios M."/>
            <person name="Perez-Yepez J."/>
            <person name="Flores-Felix J.D."/>
            <person name="Ramirez-Baena M.H."/>
            <person name="Pulido-Suarez L."/>
            <person name="Igual J.M."/>
            <person name="Velazquez E."/>
            <person name="Peix A."/>
        </authorList>
    </citation>
    <scope>NUCLEOTIDE SEQUENCE [LARGE SCALE GENOMIC DNA]</scope>
    <source>
        <strain evidence="4 5">CCANP35</strain>
    </source>
</reference>
<evidence type="ECO:0008006" key="6">
    <source>
        <dbReference type="Google" id="ProtNLM"/>
    </source>
</evidence>
<organism evidence="4 5">
    <name type="scientific">Mesorhizobium neociceri</name>
    <dbReference type="NCBI Taxonomy" id="1307853"/>
    <lineage>
        <taxon>Bacteria</taxon>
        <taxon>Pseudomonadati</taxon>
        <taxon>Pseudomonadota</taxon>
        <taxon>Alphaproteobacteria</taxon>
        <taxon>Hyphomicrobiales</taxon>
        <taxon>Phyllobacteriaceae</taxon>
        <taxon>Mesorhizobium</taxon>
    </lineage>
</organism>
<evidence type="ECO:0000256" key="2">
    <source>
        <dbReference type="ARBA" id="ARBA00022692"/>
    </source>
</evidence>
<dbReference type="GO" id="GO:0016757">
    <property type="term" value="F:glycosyltransferase activity"/>
    <property type="evidence" value="ECO:0007669"/>
    <property type="project" value="TreeGrafter"/>
</dbReference>
<accession>A0A838B7C7</accession>
<dbReference type="AlphaFoldDB" id="A0A838B7C7"/>